<feature type="compositionally biased region" description="Low complexity" evidence="1">
    <location>
        <begin position="96"/>
        <end position="112"/>
    </location>
</feature>
<evidence type="ECO:0000313" key="2">
    <source>
        <dbReference type="EMBL" id="QDU30554.1"/>
    </source>
</evidence>
<dbReference type="KEGG" id="aagg:ETAA8_57000"/>
<proteinExistence type="predicted"/>
<organism evidence="2 3">
    <name type="scientific">Anatilimnocola aggregata</name>
    <dbReference type="NCBI Taxonomy" id="2528021"/>
    <lineage>
        <taxon>Bacteria</taxon>
        <taxon>Pseudomonadati</taxon>
        <taxon>Planctomycetota</taxon>
        <taxon>Planctomycetia</taxon>
        <taxon>Pirellulales</taxon>
        <taxon>Pirellulaceae</taxon>
        <taxon>Anatilimnocola</taxon>
    </lineage>
</organism>
<name>A0A517YK06_9BACT</name>
<dbReference type="Proteomes" id="UP000315017">
    <property type="component" value="Chromosome"/>
</dbReference>
<feature type="region of interest" description="Disordered" evidence="1">
    <location>
        <begin position="96"/>
        <end position="129"/>
    </location>
</feature>
<evidence type="ECO:0000256" key="1">
    <source>
        <dbReference type="SAM" id="MobiDB-lite"/>
    </source>
</evidence>
<feature type="region of interest" description="Disordered" evidence="1">
    <location>
        <begin position="177"/>
        <end position="236"/>
    </location>
</feature>
<evidence type="ECO:0000313" key="3">
    <source>
        <dbReference type="Proteomes" id="UP000315017"/>
    </source>
</evidence>
<dbReference type="EMBL" id="CP036274">
    <property type="protein sequence ID" value="QDU30554.1"/>
    <property type="molecule type" value="Genomic_DNA"/>
</dbReference>
<protein>
    <submittedName>
        <fullName evidence="2">Uncharacterized protein</fullName>
    </submittedName>
</protein>
<keyword evidence="3" id="KW-1185">Reference proteome</keyword>
<dbReference type="AlphaFoldDB" id="A0A517YK06"/>
<feature type="compositionally biased region" description="Basic and acidic residues" evidence="1">
    <location>
        <begin position="177"/>
        <end position="186"/>
    </location>
</feature>
<sequence length="236" mass="24503">MDRGPLVFSRGYCSSQWSMRERATRFTQTNQFRLRATATTANRGWGTANWLAAASLAAALLAALRSAALRSFAATSLAAALLAALRSAAARSNFATASRSSSGTGRSSSFASRGGGGTGRGGSGAARSSGGATHVAAIAASRLAATAMTALLHFVAAGRLAASWSSFAAAATEEIERRSARRDTEQRNSNASTNDTALHGKLLKTKKHRETETETTGTTWSPEPPAPRALEQCGRP</sequence>
<feature type="compositionally biased region" description="Polar residues" evidence="1">
    <location>
        <begin position="187"/>
        <end position="196"/>
    </location>
</feature>
<reference evidence="2 3" key="1">
    <citation type="submission" date="2019-02" db="EMBL/GenBank/DDBJ databases">
        <title>Deep-cultivation of Planctomycetes and their phenomic and genomic characterization uncovers novel biology.</title>
        <authorList>
            <person name="Wiegand S."/>
            <person name="Jogler M."/>
            <person name="Boedeker C."/>
            <person name="Pinto D."/>
            <person name="Vollmers J."/>
            <person name="Rivas-Marin E."/>
            <person name="Kohn T."/>
            <person name="Peeters S.H."/>
            <person name="Heuer A."/>
            <person name="Rast P."/>
            <person name="Oberbeckmann S."/>
            <person name="Bunk B."/>
            <person name="Jeske O."/>
            <person name="Meyerdierks A."/>
            <person name="Storesund J.E."/>
            <person name="Kallscheuer N."/>
            <person name="Luecker S."/>
            <person name="Lage O.M."/>
            <person name="Pohl T."/>
            <person name="Merkel B.J."/>
            <person name="Hornburger P."/>
            <person name="Mueller R.-W."/>
            <person name="Bruemmer F."/>
            <person name="Labrenz M."/>
            <person name="Spormann A.M."/>
            <person name="Op den Camp H."/>
            <person name="Overmann J."/>
            <person name="Amann R."/>
            <person name="Jetten M.S.M."/>
            <person name="Mascher T."/>
            <person name="Medema M.H."/>
            <person name="Devos D.P."/>
            <person name="Kaster A.-K."/>
            <person name="Ovreas L."/>
            <person name="Rohde M."/>
            <person name="Galperin M.Y."/>
            <person name="Jogler C."/>
        </authorList>
    </citation>
    <scope>NUCLEOTIDE SEQUENCE [LARGE SCALE GENOMIC DNA]</scope>
    <source>
        <strain evidence="2 3">ETA_A8</strain>
    </source>
</reference>
<feature type="compositionally biased region" description="Gly residues" evidence="1">
    <location>
        <begin position="113"/>
        <end position="124"/>
    </location>
</feature>
<accession>A0A517YK06</accession>
<gene>
    <name evidence="2" type="ORF">ETAA8_57000</name>
</gene>